<proteinExistence type="predicted"/>
<dbReference type="AlphaFoldDB" id="A0A699TBB0"/>
<accession>A0A699TBB0</accession>
<name>A0A699TBB0_TANCI</name>
<evidence type="ECO:0000313" key="2">
    <source>
        <dbReference type="EMBL" id="GFD07807.1"/>
    </source>
</evidence>
<evidence type="ECO:0000256" key="1">
    <source>
        <dbReference type="SAM" id="MobiDB-lite"/>
    </source>
</evidence>
<feature type="non-terminal residue" evidence="3">
    <location>
        <position position="1"/>
    </location>
</feature>
<dbReference type="EMBL" id="BKCJ011233915">
    <property type="protein sequence ID" value="GFD07807.1"/>
    <property type="molecule type" value="Genomic_DNA"/>
</dbReference>
<evidence type="ECO:0000313" key="3">
    <source>
        <dbReference type="EMBL" id="GFD07832.1"/>
    </source>
</evidence>
<organism evidence="3">
    <name type="scientific">Tanacetum cinerariifolium</name>
    <name type="common">Dalmatian daisy</name>
    <name type="synonym">Chrysanthemum cinerariifolium</name>
    <dbReference type="NCBI Taxonomy" id="118510"/>
    <lineage>
        <taxon>Eukaryota</taxon>
        <taxon>Viridiplantae</taxon>
        <taxon>Streptophyta</taxon>
        <taxon>Embryophyta</taxon>
        <taxon>Tracheophyta</taxon>
        <taxon>Spermatophyta</taxon>
        <taxon>Magnoliopsida</taxon>
        <taxon>eudicotyledons</taxon>
        <taxon>Gunneridae</taxon>
        <taxon>Pentapetalae</taxon>
        <taxon>asterids</taxon>
        <taxon>campanulids</taxon>
        <taxon>Asterales</taxon>
        <taxon>Asteraceae</taxon>
        <taxon>Asteroideae</taxon>
        <taxon>Anthemideae</taxon>
        <taxon>Anthemidinae</taxon>
        <taxon>Tanacetum</taxon>
    </lineage>
</organism>
<reference evidence="3" key="1">
    <citation type="journal article" date="2019" name="Sci. Rep.">
        <title>Draft genome of Tanacetum cinerariifolium, the natural source of mosquito coil.</title>
        <authorList>
            <person name="Yamashiro T."/>
            <person name="Shiraishi A."/>
            <person name="Satake H."/>
            <person name="Nakayama K."/>
        </authorList>
    </citation>
    <scope>NUCLEOTIDE SEQUENCE</scope>
</reference>
<dbReference type="EMBL" id="BKCJ011234086">
    <property type="protein sequence ID" value="GFD07832.1"/>
    <property type="molecule type" value="Genomic_DNA"/>
</dbReference>
<protein>
    <submittedName>
        <fullName evidence="3">Uncharacterized protein</fullName>
    </submittedName>
</protein>
<sequence>EPASPVRDNSQGEDCPTDSGFIAYQDRATIAKSSTLPPDSAPRFTSPAADEGSSRGGNW</sequence>
<feature type="region of interest" description="Disordered" evidence="1">
    <location>
        <begin position="1"/>
        <end position="20"/>
    </location>
</feature>
<feature type="region of interest" description="Disordered" evidence="1">
    <location>
        <begin position="31"/>
        <end position="59"/>
    </location>
</feature>
<gene>
    <name evidence="2" type="ORF">Tci_879776</name>
    <name evidence="3" type="ORF">Tci_879801</name>
</gene>
<comment type="caution">
    <text evidence="3">The sequence shown here is derived from an EMBL/GenBank/DDBJ whole genome shotgun (WGS) entry which is preliminary data.</text>
</comment>